<dbReference type="AlphaFoldDB" id="A0A1V4AVH0"/>
<dbReference type="STRING" id="1004156.AYP45_05545"/>
<proteinExistence type="predicted"/>
<protein>
    <submittedName>
        <fullName evidence="2">Uncharacterized protein</fullName>
    </submittedName>
</protein>
<organism evidence="2 3">
    <name type="scientific">Candidatus Brocadia carolinensis</name>
    <dbReference type="NCBI Taxonomy" id="1004156"/>
    <lineage>
        <taxon>Bacteria</taxon>
        <taxon>Pseudomonadati</taxon>
        <taxon>Planctomycetota</taxon>
        <taxon>Candidatus Brocadiia</taxon>
        <taxon>Candidatus Brocadiales</taxon>
        <taxon>Candidatus Brocadiaceae</taxon>
        <taxon>Candidatus Brocadia</taxon>
    </lineage>
</organism>
<evidence type="ECO:0000313" key="3">
    <source>
        <dbReference type="Proteomes" id="UP000189681"/>
    </source>
</evidence>
<evidence type="ECO:0000256" key="1">
    <source>
        <dbReference type="SAM" id="MobiDB-lite"/>
    </source>
</evidence>
<feature type="region of interest" description="Disordered" evidence="1">
    <location>
        <begin position="42"/>
        <end position="66"/>
    </location>
</feature>
<sequence length="66" mass="7040">MTTNSKGRFLGNLAATDAEAEDRNNSKLARGYWLDEVWDEAAKHHHRASDGDTDAHSTVAGGGADA</sequence>
<gene>
    <name evidence="2" type="ORF">AYP45_05545</name>
</gene>
<comment type="caution">
    <text evidence="2">The sequence shown here is derived from an EMBL/GenBank/DDBJ whole genome shotgun (WGS) entry which is preliminary data.</text>
</comment>
<reference evidence="2 3" key="1">
    <citation type="journal article" date="2017" name="Water Res.">
        <title>Discovery and metagenomic analysis of an anammox bacterial enrichment related to Candidatus "Brocadia caroliniensis" in a full-scale glycerol-fed nitritation-denitritation separate centrate treatment process.</title>
        <authorList>
            <person name="Park H."/>
            <person name="Brotto A.C."/>
            <person name="van Loosdrecht M.C."/>
            <person name="Chandran K."/>
        </authorList>
    </citation>
    <scope>NUCLEOTIDE SEQUENCE [LARGE SCALE GENOMIC DNA]</scope>
    <source>
        <strain evidence="2">26THWARD</strain>
    </source>
</reference>
<dbReference type="EMBL" id="AYTS01000045">
    <property type="protein sequence ID" value="OOP57081.1"/>
    <property type="molecule type" value="Genomic_DNA"/>
</dbReference>
<accession>A0A1V4AVH0</accession>
<name>A0A1V4AVH0_9BACT</name>
<evidence type="ECO:0000313" key="2">
    <source>
        <dbReference type="EMBL" id="OOP57081.1"/>
    </source>
</evidence>
<dbReference type="Proteomes" id="UP000189681">
    <property type="component" value="Unassembled WGS sequence"/>
</dbReference>